<organism evidence="2">
    <name type="scientific">Siphoviridae sp. ctnPP24</name>
    <dbReference type="NCBI Taxonomy" id="2825662"/>
    <lineage>
        <taxon>Viruses</taxon>
        <taxon>Duplodnaviria</taxon>
        <taxon>Heunggongvirae</taxon>
        <taxon>Uroviricota</taxon>
        <taxon>Caudoviricetes</taxon>
    </lineage>
</organism>
<dbReference type="EMBL" id="BK015962">
    <property type="protein sequence ID" value="DAF87422.1"/>
    <property type="molecule type" value="Genomic_DNA"/>
</dbReference>
<evidence type="ECO:0000313" key="2">
    <source>
        <dbReference type="EMBL" id="DAF87422.1"/>
    </source>
</evidence>
<reference evidence="2" key="1">
    <citation type="journal article" date="2021" name="Proc. Natl. Acad. Sci. U.S.A.">
        <title>A Catalog of Tens of Thousands of Viruses from Human Metagenomes Reveals Hidden Associations with Chronic Diseases.</title>
        <authorList>
            <person name="Tisza M.J."/>
            <person name="Buck C.B."/>
        </authorList>
    </citation>
    <scope>NUCLEOTIDE SEQUENCE</scope>
    <source>
        <strain evidence="2">CtnPP24</strain>
    </source>
</reference>
<feature type="compositionally biased region" description="Polar residues" evidence="1">
    <location>
        <begin position="1"/>
        <end position="11"/>
    </location>
</feature>
<feature type="region of interest" description="Disordered" evidence="1">
    <location>
        <begin position="1"/>
        <end position="29"/>
    </location>
</feature>
<evidence type="ECO:0000256" key="1">
    <source>
        <dbReference type="SAM" id="MobiDB-lite"/>
    </source>
</evidence>
<accession>A0A8S5TYZ1</accession>
<sequence length="29" mass="3314">MKILSNPQRSPTLVGETFNDYNRRSCDNG</sequence>
<proteinExistence type="predicted"/>
<name>A0A8S5TYZ1_9CAUD</name>
<protein>
    <submittedName>
        <fullName evidence="2">Uncharacterized protein</fullName>
    </submittedName>
</protein>